<dbReference type="RefSeq" id="WP_379815875.1">
    <property type="nucleotide sequence ID" value="NZ_JBHUDZ010000016.1"/>
</dbReference>
<reference evidence="3" key="1">
    <citation type="journal article" date="2019" name="Int. J. Syst. Evol. Microbiol.">
        <title>The Global Catalogue of Microorganisms (GCM) 10K type strain sequencing project: providing services to taxonomists for standard genome sequencing and annotation.</title>
        <authorList>
            <consortium name="The Broad Institute Genomics Platform"/>
            <consortium name="The Broad Institute Genome Sequencing Center for Infectious Disease"/>
            <person name="Wu L."/>
            <person name="Ma J."/>
        </authorList>
    </citation>
    <scope>NUCLEOTIDE SEQUENCE [LARGE SCALE GENOMIC DNA]</scope>
    <source>
        <strain evidence="3">CCUG 70865</strain>
    </source>
</reference>
<dbReference type="Pfam" id="PF00027">
    <property type="entry name" value="cNMP_binding"/>
    <property type="match status" value="1"/>
</dbReference>
<dbReference type="Gene3D" id="2.60.120.10">
    <property type="entry name" value="Jelly Rolls"/>
    <property type="match status" value="1"/>
</dbReference>
<comment type="caution">
    <text evidence="2">The sequence shown here is derived from an EMBL/GenBank/DDBJ whole genome shotgun (WGS) entry which is preliminary data.</text>
</comment>
<feature type="domain" description="Cyclic nucleotide-binding" evidence="1">
    <location>
        <begin position="29"/>
        <end position="116"/>
    </location>
</feature>
<sequence length="191" mass="22061">MESFKLFLKGIVPLSDHEFEIYSPYFKTRTLARNSYFAEIGKTSNEAAFIKKGLLRTYYINEKSEEVTSCFCVENNLTASYKSFISQQPSELSIQAVEDTELITISYNDLQILYQKSPLWLNIGRTIAERQYMVMEQYASVLCNESAKEKYLRMVKEQPAVLNKASVNDIASYLGITRRTLSRIRNEIAQK</sequence>
<proteinExistence type="predicted"/>
<dbReference type="InterPro" id="IPR000595">
    <property type="entry name" value="cNMP-bd_dom"/>
</dbReference>
<accession>A0ABW4HHE8</accession>
<gene>
    <name evidence="2" type="ORF">ACFSC2_18765</name>
</gene>
<dbReference type="InterPro" id="IPR018490">
    <property type="entry name" value="cNMP-bd_dom_sf"/>
</dbReference>
<dbReference type="InterPro" id="IPR014710">
    <property type="entry name" value="RmlC-like_jellyroll"/>
</dbReference>
<name>A0ABW4HHE8_9FLAO</name>
<dbReference type="SUPFAM" id="SSF51206">
    <property type="entry name" value="cAMP-binding domain-like"/>
    <property type="match status" value="1"/>
</dbReference>
<evidence type="ECO:0000313" key="3">
    <source>
        <dbReference type="Proteomes" id="UP001597138"/>
    </source>
</evidence>
<keyword evidence="3" id="KW-1185">Reference proteome</keyword>
<evidence type="ECO:0000313" key="2">
    <source>
        <dbReference type="EMBL" id="MFD1604787.1"/>
    </source>
</evidence>
<protein>
    <submittedName>
        <fullName evidence="2">Crp/Fnr family transcriptional regulator</fullName>
    </submittedName>
</protein>
<organism evidence="2 3">
    <name type="scientific">Flavobacterium artemisiae</name>
    <dbReference type="NCBI Taxonomy" id="2126556"/>
    <lineage>
        <taxon>Bacteria</taxon>
        <taxon>Pseudomonadati</taxon>
        <taxon>Bacteroidota</taxon>
        <taxon>Flavobacteriia</taxon>
        <taxon>Flavobacteriales</taxon>
        <taxon>Flavobacteriaceae</taxon>
        <taxon>Flavobacterium</taxon>
    </lineage>
</organism>
<dbReference type="EMBL" id="JBHUDZ010000016">
    <property type="protein sequence ID" value="MFD1604787.1"/>
    <property type="molecule type" value="Genomic_DNA"/>
</dbReference>
<evidence type="ECO:0000259" key="1">
    <source>
        <dbReference type="Pfam" id="PF00027"/>
    </source>
</evidence>
<dbReference type="Proteomes" id="UP001597138">
    <property type="component" value="Unassembled WGS sequence"/>
</dbReference>